<evidence type="ECO:0000256" key="1">
    <source>
        <dbReference type="SAM" id="MobiDB-lite"/>
    </source>
</evidence>
<evidence type="ECO:0000313" key="3">
    <source>
        <dbReference type="Proteomes" id="UP001066276"/>
    </source>
</evidence>
<dbReference type="EMBL" id="JANPWB010000015">
    <property type="protein sequence ID" value="KAJ1092744.1"/>
    <property type="molecule type" value="Genomic_DNA"/>
</dbReference>
<accession>A0AAV7LQ88</accession>
<feature type="region of interest" description="Disordered" evidence="1">
    <location>
        <begin position="89"/>
        <end position="114"/>
    </location>
</feature>
<feature type="region of interest" description="Disordered" evidence="1">
    <location>
        <begin position="65"/>
        <end position="84"/>
    </location>
</feature>
<name>A0AAV7LQ88_PLEWA</name>
<reference evidence="2" key="1">
    <citation type="journal article" date="2022" name="bioRxiv">
        <title>Sequencing and chromosome-scale assembly of the giantPleurodeles waltlgenome.</title>
        <authorList>
            <person name="Brown T."/>
            <person name="Elewa A."/>
            <person name="Iarovenko S."/>
            <person name="Subramanian E."/>
            <person name="Araus A.J."/>
            <person name="Petzold A."/>
            <person name="Susuki M."/>
            <person name="Suzuki K.-i.T."/>
            <person name="Hayashi T."/>
            <person name="Toyoda A."/>
            <person name="Oliveira C."/>
            <person name="Osipova E."/>
            <person name="Leigh N.D."/>
            <person name="Simon A."/>
            <person name="Yun M.H."/>
        </authorList>
    </citation>
    <scope>NUCLEOTIDE SEQUENCE</scope>
    <source>
        <strain evidence="2">20211129_DDA</strain>
        <tissue evidence="2">Liver</tissue>
    </source>
</reference>
<comment type="caution">
    <text evidence="2">The sequence shown here is derived from an EMBL/GenBank/DDBJ whole genome shotgun (WGS) entry which is preliminary data.</text>
</comment>
<evidence type="ECO:0000313" key="2">
    <source>
        <dbReference type="EMBL" id="KAJ1092744.1"/>
    </source>
</evidence>
<proteinExistence type="predicted"/>
<dbReference type="AlphaFoldDB" id="A0AAV7LQ88"/>
<keyword evidence="3" id="KW-1185">Reference proteome</keyword>
<gene>
    <name evidence="2" type="ORF">NDU88_005854</name>
</gene>
<sequence length="132" mass="14418">MRPRSRPPFWGQALTKCATLRHDRSALLRLLVLSSPPPPLQGRLQGRLQDPTAGLAISRFNALLMPRPRSRPPSRGQALTSCAFPATPYSGRRCSARPPRRSTGPQFRMPGPRGLRAAGLQRIPKLGPGALL</sequence>
<organism evidence="2 3">
    <name type="scientific">Pleurodeles waltl</name>
    <name type="common">Iberian ribbed newt</name>
    <dbReference type="NCBI Taxonomy" id="8319"/>
    <lineage>
        <taxon>Eukaryota</taxon>
        <taxon>Metazoa</taxon>
        <taxon>Chordata</taxon>
        <taxon>Craniata</taxon>
        <taxon>Vertebrata</taxon>
        <taxon>Euteleostomi</taxon>
        <taxon>Amphibia</taxon>
        <taxon>Batrachia</taxon>
        <taxon>Caudata</taxon>
        <taxon>Salamandroidea</taxon>
        <taxon>Salamandridae</taxon>
        <taxon>Pleurodelinae</taxon>
        <taxon>Pleurodeles</taxon>
    </lineage>
</organism>
<dbReference type="Proteomes" id="UP001066276">
    <property type="component" value="Chromosome 11"/>
</dbReference>
<protein>
    <submittedName>
        <fullName evidence="2">Uncharacterized protein</fullName>
    </submittedName>
</protein>